<dbReference type="EMBL" id="QUAK01000194">
    <property type="protein sequence ID" value="RFU83536.1"/>
    <property type="molecule type" value="Genomic_DNA"/>
</dbReference>
<comment type="caution">
    <text evidence="1">The sequence shown here is derived from an EMBL/GenBank/DDBJ whole genome shotgun (WGS) entry which is preliminary data.</text>
</comment>
<organism evidence="1 2">
    <name type="scientific">Streptomyces triticagri</name>
    <dbReference type="NCBI Taxonomy" id="2293568"/>
    <lineage>
        <taxon>Bacteria</taxon>
        <taxon>Bacillati</taxon>
        <taxon>Actinomycetota</taxon>
        <taxon>Actinomycetes</taxon>
        <taxon>Kitasatosporales</taxon>
        <taxon>Streptomycetaceae</taxon>
        <taxon>Streptomyces</taxon>
    </lineage>
</organism>
<protein>
    <submittedName>
        <fullName evidence="1">Trp operon leader peptide</fullName>
    </submittedName>
</protein>
<reference evidence="1 2" key="1">
    <citation type="submission" date="2018-08" db="EMBL/GenBank/DDBJ databases">
        <title>Isolation, diversity and antifungal activity of Actinobacteria from wheat.</title>
        <authorList>
            <person name="Han C."/>
        </authorList>
    </citation>
    <scope>NUCLEOTIDE SEQUENCE [LARGE SCALE GENOMIC DNA]</scope>
    <source>
        <strain evidence="1 2">NEAU-YY421</strain>
    </source>
</reference>
<accession>A0A372LXZ5</accession>
<proteinExistence type="predicted"/>
<dbReference type="InterPro" id="IPR012638">
    <property type="entry name" value="Trp_leader1"/>
</dbReference>
<evidence type="ECO:0000313" key="1">
    <source>
        <dbReference type="EMBL" id="RFU83536.1"/>
    </source>
</evidence>
<evidence type="ECO:0000313" key="2">
    <source>
        <dbReference type="Proteomes" id="UP000263094"/>
    </source>
</evidence>
<dbReference type="Proteomes" id="UP000263094">
    <property type="component" value="Unassembled WGS sequence"/>
</dbReference>
<sequence>MRRECRYSPVSARVPGMFAHTTRDWWWTARPAAH</sequence>
<dbReference type="OrthoDB" id="4333542at2"/>
<name>A0A372LXZ5_9ACTN</name>
<keyword evidence="2" id="KW-1185">Reference proteome</keyword>
<dbReference type="Pfam" id="PF08055">
    <property type="entry name" value="Trp_leader1"/>
    <property type="match status" value="1"/>
</dbReference>
<dbReference type="AlphaFoldDB" id="A0A372LXZ5"/>
<gene>
    <name evidence="1" type="ORF">DY218_26855</name>
</gene>